<feature type="transmembrane region" description="Helical" evidence="6">
    <location>
        <begin position="142"/>
        <end position="166"/>
    </location>
</feature>
<feature type="transmembrane region" description="Helical" evidence="6">
    <location>
        <begin position="401"/>
        <end position="420"/>
    </location>
</feature>
<dbReference type="CDD" id="cd17365">
    <property type="entry name" value="MFS_PcaK_like"/>
    <property type="match status" value="1"/>
</dbReference>
<feature type="transmembrane region" description="Helical" evidence="6">
    <location>
        <begin position="172"/>
        <end position="192"/>
    </location>
</feature>
<dbReference type="Pfam" id="PF07690">
    <property type="entry name" value="MFS_1"/>
    <property type="match status" value="1"/>
</dbReference>
<dbReference type="PANTHER" id="PTHR23508:SF10">
    <property type="entry name" value="CARBOXYLIC ACID TRANSPORTER PROTEIN HOMOLOG"/>
    <property type="match status" value="1"/>
</dbReference>
<feature type="transmembrane region" description="Helical" evidence="6">
    <location>
        <begin position="371"/>
        <end position="395"/>
    </location>
</feature>
<evidence type="ECO:0000256" key="2">
    <source>
        <dbReference type="ARBA" id="ARBA00022692"/>
    </source>
</evidence>
<organism evidence="8 9">
    <name type="scientific">Streptomyces rapamycinicus (strain ATCC 29253 / DSM 41530 / NRRL 5491 / AYB-994)</name>
    <name type="common">Streptomyces hygroscopicus (strain ATCC 29253)</name>
    <dbReference type="NCBI Taxonomy" id="1343740"/>
    <lineage>
        <taxon>Bacteria</taxon>
        <taxon>Bacillati</taxon>
        <taxon>Actinomycetota</taxon>
        <taxon>Actinomycetes</taxon>
        <taxon>Kitasatosporales</taxon>
        <taxon>Streptomycetaceae</taxon>
        <taxon>Streptomyces</taxon>
        <taxon>Streptomyces violaceusniger group</taxon>
    </lineage>
</organism>
<dbReference type="Proteomes" id="UP000281594">
    <property type="component" value="Unassembled WGS sequence"/>
</dbReference>
<feature type="transmembrane region" description="Helical" evidence="6">
    <location>
        <begin position="243"/>
        <end position="262"/>
    </location>
</feature>
<name>A0A3L8R8Q5_STRRN</name>
<gene>
    <name evidence="8" type="ORF">D3C57_143105</name>
</gene>
<feature type="transmembrane region" description="Helical" evidence="6">
    <location>
        <begin position="335"/>
        <end position="359"/>
    </location>
</feature>
<keyword evidence="2 6" id="KW-0812">Transmembrane</keyword>
<feature type="transmembrane region" description="Helical" evidence="6">
    <location>
        <begin position="111"/>
        <end position="135"/>
    </location>
</feature>
<feature type="transmembrane region" description="Helical" evidence="6">
    <location>
        <begin position="84"/>
        <end position="105"/>
    </location>
</feature>
<dbReference type="InterPro" id="IPR011701">
    <property type="entry name" value="MFS"/>
</dbReference>
<keyword evidence="4 6" id="KW-0472">Membrane</keyword>
<dbReference type="PROSITE" id="PS00217">
    <property type="entry name" value="SUGAR_TRANSPORT_2"/>
    <property type="match status" value="1"/>
</dbReference>
<dbReference type="GO" id="GO:0046943">
    <property type="term" value="F:carboxylic acid transmembrane transporter activity"/>
    <property type="evidence" value="ECO:0007669"/>
    <property type="project" value="TreeGrafter"/>
</dbReference>
<evidence type="ECO:0000256" key="4">
    <source>
        <dbReference type="ARBA" id="ARBA00023136"/>
    </source>
</evidence>
<dbReference type="AlphaFoldDB" id="A0A3L8R8Q5"/>
<dbReference type="PROSITE" id="PS50850">
    <property type="entry name" value="MFS"/>
    <property type="match status" value="1"/>
</dbReference>
<dbReference type="SUPFAM" id="SSF103473">
    <property type="entry name" value="MFS general substrate transporter"/>
    <property type="match status" value="1"/>
</dbReference>
<dbReference type="Gene3D" id="1.20.1250.20">
    <property type="entry name" value="MFS general substrate transporter like domains"/>
    <property type="match status" value="2"/>
</dbReference>
<dbReference type="GO" id="GO:0005886">
    <property type="term" value="C:plasma membrane"/>
    <property type="evidence" value="ECO:0007669"/>
    <property type="project" value="UniProtKB-SubCell"/>
</dbReference>
<feature type="transmembrane region" description="Helical" evidence="6">
    <location>
        <begin position="282"/>
        <end position="304"/>
    </location>
</feature>
<dbReference type="EMBL" id="QYCY01000002">
    <property type="protein sequence ID" value="RLV76165.1"/>
    <property type="molecule type" value="Genomic_DNA"/>
</dbReference>
<evidence type="ECO:0000259" key="7">
    <source>
        <dbReference type="PROSITE" id="PS50850"/>
    </source>
</evidence>
<feature type="transmembrane region" description="Helical" evidence="6">
    <location>
        <begin position="311"/>
        <end position="329"/>
    </location>
</feature>
<evidence type="ECO:0000256" key="6">
    <source>
        <dbReference type="SAM" id="Phobius"/>
    </source>
</evidence>
<evidence type="ECO:0000256" key="5">
    <source>
        <dbReference type="SAM" id="MobiDB-lite"/>
    </source>
</evidence>
<comment type="subcellular location">
    <subcellularLocation>
        <location evidence="1">Cell membrane</location>
        <topology evidence="1">Multi-pass membrane protein</topology>
    </subcellularLocation>
</comment>
<feature type="transmembrane region" description="Helical" evidence="6">
    <location>
        <begin position="55"/>
        <end position="77"/>
    </location>
</feature>
<evidence type="ECO:0000313" key="8">
    <source>
        <dbReference type="EMBL" id="RLV76165.1"/>
    </source>
</evidence>
<comment type="caution">
    <text evidence="8">The sequence shown here is derived from an EMBL/GenBank/DDBJ whole genome shotgun (WGS) entry which is preliminary data.</text>
</comment>
<feature type="region of interest" description="Disordered" evidence="5">
    <location>
        <begin position="429"/>
        <end position="448"/>
    </location>
</feature>
<sequence>MGILTPPSEGRLSGSMIAALCALVLVFDGYDVSVFATTIPALLNYEPWGLNADELGVIASLALIGMLVGSLLCGFATDLLGRKLMLMLSSGWFSLCMVVCGFAPTSEMFGLFRFLAGVGLGGVMPTAIALAIEFAPRTRRNLVNMVLTSGFMIGMLVASLLGIVVIETFGFRPMYVAAALPLLILPVAWFTLPESIEFLVSKGRMEEARMVARRYGLDVLARAADDASTGRRSSLRALGRRPLLVPLVIFGLGDLVVQLFIYGLNTWLPQLMSMAGYPLGSALSFLATMSIGAIAGGLVMSWAADRAHARPIALLGFVIGLVALVVLSVGPPLPILYLAVALAGVGGSGTAAILNGFVATWFPAAVRASALGAYMTVGRLGGILGPLAGGWIISSGLSLEWTFYALMIPTVLGVLVVLLMPRTTEYPGKPPLDSGAKRSERAALNEAQ</sequence>
<dbReference type="InterPro" id="IPR020846">
    <property type="entry name" value="MFS_dom"/>
</dbReference>
<proteinExistence type="predicted"/>
<feature type="domain" description="Major facilitator superfamily (MFS) profile" evidence="7">
    <location>
        <begin position="17"/>
        <end position="425"/>
    </location>
</feature>
<evidence type="ECO:0000313" key="9">
    <source>
        <dbReference type="Proteomes" id="UP000281594"/>
    </source>
</evidence>
<accession>A0A3L8R8Q5</accession>
<protein>
    <recommendedName>
        <fullName evidence="7">Major facilitator superfamily (MFS) profile domain-containing protein</fullName>
    </recommendedName>
</protein>
<evidence type="ECO:0000256" key="3">
    <source>
        <dbReference type="ARBA" id="ARBA00022989"/>
    </source>
</evidence>
<keyword evidence="3 6" id="KW-1133">Transmembrane helix</keyword>
<evidence type="ECO:0000256" key="1">
    <source>
        <dbReference type="ARBA" id="ARBA00004651"/>
    </source>
</evidence>
<dbReference type="STRING" id="1343740.M271_00585"/>
<feature type="compositionally biased region" description="Basic and acidic residues" evidence="5">
    <location>
        <begin position="435"/>
        <end position="448"/>
    </location>
</feature>
<dbReference type="InterPro" id="IPR036259">
    <property type="entry name" value="MFS_trans_sf"/>
</dbReference>
<reference evidence="8 9" key="1">
    <citation type="journal article" date="2018" name="J. Biol. Chem.">
        <title>Discovery of the actinoplanic acid pathway in Streptomyces rapamycinicus reveals a genetically conserved synergism with rapamycin.</title>
        <authorList>
            <person name="Mrak P."/>
            <person name="Krastel P."/>
            <person name="Pivk Lukancic P."/>
            <person name="Tao J."/>
            <person name="Pistorius D."/>
            <person name="Moore C.M."/>
        </authorList>
    </citation>
    <scope>NUCLEOTIDE SEQUENCE [LARGE SCALE GENOMIC DNA]</scope>
    <source>
        <strain evidence="8 9">NRRL 5491</strain>
    </source>
</reference>
<dbReference type="InterPro" id="IPR005829">
    <property type="entry name" value="Sugar_transporter_CS"/>
</dbReference>
<dbReference type="PANTHER" id="PTHR23508">
    <property type="entry name" value="CARBOXYLIC ACID TRANSPORTER PROTEIN HOMOLOG"/>
    <property type="match status" value="1"/>
</dbReference>